<sequence length="388" mass="44303">MLNKLLLAFIVIFTSTFANAQFKSVQYDYEKNWFGENQNLPAETPWMLSGILPPDISMVAVEVYGSEDRSKDPLHTAVWTKSLEGDQVNFFVPVNYNLRSNSAYTIELKYFRNVTPVEKDNLKQDVYNAVRSYLELNIVASNNNVDLKKNPKSMVKDLDKLMDDGLILFRNNLNIEFPGFSQLVEDQLENMDDLKLKSSKFNILKKDDDESKNNLKIKYFNEQLENLQKVVKREIDQYLSYNLSVVQISRVVNNYKTEKTRTVIPINAGYGAVHNAGGFDEKIDYDSSPFVGISFPLANPNFAGKFWSNSSISAGVFFNNFQFDSGKEYTGPLVERPFYLAYGYKTAYFLRFNVGATLLEDVNGGGTLFVRPFVGVSIEINMWLGLER</sequence>
<reference evidence="2 3" key="1">
    <citation type="submission" date="2020-02" db="EMBL/GenBank/DDBJ databases">
        <title>Out from the shadows clarifying the taxonomy of the family Cryomorphaceae and related taxa by utilizing the GTDB taxonomic framework.</title>
        <authorList>
            <person name="Bowman J.P."/>
        </authorList>
    </citation>
    <scope>NUCLEOTIDE SEQUENCE [LARGE SCALE GENOMIC DNA]</scope>
    <source>
        <strain evidence="2 3">QSSC 1-22</strain>
    </source>
</reference>
<evidence type="ECO:0000313" key="3">
    <source>
        <dbReference type="Proteomes" id="UP000486602"/>
    </source>
</evidence>
<protein>
    <submittedName>
        <fullName evidence="2">Uncharacterized protein</fullName>
    </submittedName>
</protein>
<evidence type="ECO:0000256" key="1">
    <source>
        <dbReference type="SAM" id="SignalP"/>
    </source>
</evidence>
<comment type="caution">
    <text evidence="2">The sequence shown here is derived from an EMBL/GenBank/DDBJ whole genome shotgun (WGS) entry which is preliminary data.</text>
</comment>
<keyword evidence="3" id="KW-1185">Reference proteome</keyword>
<dbReference type="Proteomes" id="UP000486602">
    <property type="component" value="Unassembled WGS sequence"/>
</dbReference>
<keyword evidence="1" id="KW-0732">Signal</keyword>
<gene>
    <name evidence="2" type="ORF">G3O08_03655</name>
</gene>
<feature type="chain" id="PRO_5029722755" evidence="1">
    <location>
        <begin position="21"/>
        <end position="388"/>
    </location>
</feature>
<dbReference type="AlphaFoldDB" id="A0A7K3WLS8"/>
<evidence type="ECO:0000313" key="2">
    <source>
        <dbReference type="EMBL" id="NEN22599.1"/>
    </source>
</evidence>
<proteinExistence type="predicted"/>
<accession>A0A7K3WLS8</accession>
<feature type="signal peptide" evidence="1">
    <location>
        <begin position="1"/>
        <end position="20"/>
    </location>
</feature>
<name>A0A7K3WLS8_9FLAO</name>
<dbReference type="RefSeq" id="WP_163283326.1">
    <property type="nucleotide sequence ID" value="NZ_JAAGVY010000004.1"/>
</dbReference>
<organism evidence="2 3">
    <name type="scientific">Cryomorpha ignava</name>
    <dbReference type="NCBI Taxonomy" id="101383"/>
    <lineage>
        <taxon>Bacteria</taxon>
        <taxon>Pseudomonadati</taxon>
        <taxon>Bacteroidota</taxon>
        <taxon>Flavobacteriia</taxon>
        <taxon>Flavobacteriales</taxon>
        <taxon>Cryomorphaceae</taxon>
        <taxon>Cryomorpha</taxon>
    </lineage>
</organism>
<dbReference type="EMBL" id="JAAGVY010000004">
    <property type="protein sequence ID" value="NEN22599.1"/>
    <property type="molecule type" value="Genomic_DNA"/>
</dbReference>